<keyword evidence="2 4" id="KW-0863">Zinc-finger</keyword>
<dbReference type="Gene3D" id="6.10.140.2220">
    <property type="match status" value="1"/>
</dbReference>
<evidence type="ECO:0000313" key="7">
    <source>
        <dbReference type="Proteomes" id="UP000294847"/>
    </source>
</evidence>
<evidence type="ECO:0000256" key="4">
    <source>
        <dbReference type="PROSITE-ProRule" id="PRU00134"/>
    </source>
</evidence>
<accession>A0A4P7NM19</accession>
<organism evidence="6 7">
    <name type="scientific">Pyricularia oryzae</name>
    <name type="common">Rice blast fungus</name>
    <name type="synonym">Magnaporthe oryzae</name>
    <dbReference type="NCBI Taxonomy" id="318829"/>
    <lineage>
        <taxon>Eukaryota</taxon>
        <taxon>Fungi</taxon>
        <taxon>Dikarya</taxon>
        <taxon>Ascomycota</taxon>
        <taxon>Pezizomycotina</taxon>
        <taxon>Sordariomycetes</taxon>
        <taxon>Sordariomycetidae</taxon>
        <taxon>Magnaporthales</taxon>
        <taxon>Pyriculariaceae</taxon>
        <taxon>Pyricularia</taxon>
    </lineage>
</organism>
<dbReference type="SUPFAM" id="SSF144232">
    <property type="entry name" value="HIT/MYND zinc finger-like"/>
    <property type="match status" value="1"/>
</dbReference>
<evidence type="ECO:0000256" key="1">
    <source>
        <dbReference type="ARBA" id="ARBA00022723"/>
    </source>
</evidence>
<sequence length="544" mass="60508">MEETLILAPRICAVCGEKAGLLFCTGCRVVHYCGRKHQEDHRPAHKSACNAIKKATLALEKEETKLRSMLPDVFDTQVGRFWGIVETRDYMMTRFVAAKAILRVNNVDAVEKALSHLKDMLRLCRSDNLGMRDIVPFLHLRLGQEQECYDFLKSWLVDGSDGRKPNTDIRDADAFEYVDGFIPTAEPAHLVALTLLKLRLYLDFRAYQIDDEEMRSSFLGLGNPRIPGRVQRPYGKLVKTRGKTTPSDRIPAKVEDLQSQYLKLCQAVHNANPYIWPLLVRQDTVPTPPDSYSPGSPEEAELVVFNCKRAWYETEDAIVMIDGDTAKFATVYRGSGTATNVSTHNTSRRDVLVLCVERQFLVEQVYPPLINKITAKASSVQIAGTVDEAVSKLNQSPPPSVILDVDGTIPRQRKLLERVIDLMHGGATVVLAGSFSTFVTSGEMDRMFATIGLPWTMASYTRETVKLRRRAVPDDIAGRLSSAHIQKALFLGNVNEADAWYGRGENHPEAAVAFTKVGNGKLGYVGDVNGEDISDTVIMAMCGL</sequence>
<dbReference type="GO" id="GO:0008270">
    <property type="term" value="F:zinc ion binding"/>
    <property type="evidence" value="ECO:0007669"/>
    <property type="project" value="UniProtKB-KW"/>
</dbReference>
<dbReference type="InterPro" id="IPR002893">
    <property type="entry name" value="Znf_MYND"/>
</dbReference>
<protein>
    <recommendedName>
        <fullName evidence="5">MYND-type domain-containing protein</fullName>
    </recommendedName>
</protein>
<reference evidence="6 7" key="1">
    <citation type="journal article" date="2019" name="Mol. Biol. Evol.">
        <title>Blast fungal genomes show frequent chromosomal changes, gene gains and losses, and effector gene turnover.</title>
        <authorList>
            <person name="Gomez Luciano L.B."/>
            <person name="Jason Tsai I."/>
            <person name="Chuma I."/>
            <person name="Tosa Y."/>
            <person name="Chen Y.H."/>
            <person name="Li J.Y."/>
            <person name="Li M.Y."/>
            <person name="Jade Lu M.Y."/>
            <person name="Nakayashiki H."/>
            <person name="Li W.H."/>
        </authorList>
    </citation>
    <scope>NUCLEOTIDE SEQUENCE [LARGE SCALE GENOMIC DNA]</scope>
    <source>
        <strain evidence="6">MZ5-1-6</strain>
    </source>
</reference>
<dbReference type="PROSITE" id="PS50865">
    <property type="entry name" value="ZF_MYND_2"/>
    <property type="match status" value="1"/>
</dbReference>
<evidence type="ECO:0000256" key="3">
    <source>
        <dbReference type="ARBA" id="ARBA00022833"/>
    </source>
</evidence>
<dbReference type="EMBL" id="CP034208">
    <property type="protein sequence ID" value="QBZ63255.1"/>
    <property type="molecule type" value="Genomic_DNA"/>
</dbReference>
<dbReference type="PROSITE" id="PS01360">
    <property type="entry name" value="ZF_MYND_1"/>
    <property type="match status" value="1"/>
</dbReference>
<evidence type="ECO:0000256" key="2">
    <source>
        <dbReference type="ARBA" id="ARBA00022771"/>
    </source>
</evidence>
<dbReference type="AlphaFoldDB" id="A0A4P7NM19"/>
<name>A0A4P7NM19_PYROR</name>
<dbReference type="Proteomes" id="UP000294847">
    <property type="component" value="Chromosome 5"/>
</dbReference>
<gene>
    <name evidence="6" type="ORF">PoMZ_12152</name>
</gene>
<evidence type="ECO:0000313" key="6">
    <source>
        <dbReference type="EMBL" id="QBZ63255.1"/>
    </source>
</evidence>
<dbReference type="Pfam" id="PF01753">
    <property type="entry name" value="zf-MYND"/>
    <property type="match status" value="1"/>
</dbReference>
<keyword evidence="3" id="KW-0862">Zinc</keyword>
<keyword evidence="1" id="KW-0479">Metal-binding</keyword>
<proteinExistence type="predicted"/>
<feature type="domain" description="MYND-type" evidence="5">
    <location>
        <begin position="12"/>
        <end position="49"/>
    </location>
</feature>
<evidence type="ECO:0000259" key="5">
    <source>
        <dbReference type="PROSITE" id="PS50865"/>
    </source>
</evidence>